<accession>A0A2P7SGY7</accession>
<keyword evidence="2" id="KW-1185">Reference proteome</keyword>
<evidence type="ECO:0000313" key="1">
    <source>
        <dbReference type="EMBL" id="PSJ61748.1"/>
    </source>
</evidence>
<protein>
    <submittedName>
        <fullName evidence="1">Uncharacterized protein</fullName>
    </submittedName>
</protein>
<organism evidence="1 2">
    <name type="scientific">Kumtagia ephedrae</name>
    <dbReference type="NCBI Taxonomy" id="2116701"/>
    <lineage>
        <taxon>Bacteria</taxon>
        <taxon>Pseudomonadati</taxon>
        <taxon>Pseudomonadota</taxon>
        <taxon>Alphaproteobacteria</taxon>
        <taxon>Hyphomicrobiales</taxon>
        <taxon>Phyllobacteriaceae</taxon>
        <taxon>Kumtagia</taxon>
    </lineage>
</organism>
<dbReference type="Proteomes" id="UP000241229">
    <property type="component" value="Unassembled WGS sequence"/>
</dbReference>
<proteinExistence type="predicted"/>
<gene>
    <name evidence="1" type="ORF">C7I84_09085</name>
</gene>
<evidence type="ECO:0000313" key="2">
    <source>
        <dbReference type="Proteomes" id="UP000241229"/>
    </source>
</evidence>
<name>A0A2P7SGY7_9HYPH</name>
<dbReference type="AlphaFoldDB" id="A0A2P7SGY7"/>
<dbReference type="EMBL" id="PXYK01000007">
    <property type="protein sequence ID" value="PSJ61748.1"/>
    <property type="molecule type" value="Genomic_DNA"/>
</dbReference>
<reference evidence="1 2" key="1">
    <citation type="submission" date="2018-03" db="EMBL/GenBank/DDBJ databases">
        <title>The draft genome of Mesorhizobium sp. 6GN-30.</title>
        <authorList>
            <person name="Liu L."/>
            <person name="Li L."/>
            <person name="Wang T."/>
            <person name="Zhang X."/>
            <person name="Liang L."/>
        </authorList>
    </citation>
    <scope>NUCLEOTIDE SEQUENCE [LARGE SCALE GENOMIC DNA]</scope>
    <source>
        <strain evidence="1 2">6GN30</strain>
    </source>
</reference>
<dbReference type="OrthoDB" id="8299238at2"/>
<dbReference type="RefSeq" id="WP_106771856.1">
    <property type="nucleotide sequence ID" value="NZ_PXYK01000007.1"/>
</dbReference>
<comment type="caution">
    <text evidence="1">The sequence shown here is derived from an EMBL/GenBank/DDBJ whole genome shotgun (WGS) entry which is preliminary data.</text>
</comment>
<sequence length="109" mass="12010">MTRVLPPLYEGHAPIFLHLAFQEALDAYEDWNFDVGEPAVDLDGKAVPISSVFGRMRTCTDILPVRTLDSVKIVLGERAAELDDDAATYAQAAFLMRAVCVERLRGDGN</sequence>